<keyword evidence="2" id="KW-1185">Reference proteome</keyword>
<dbReference type="EMBL" id="BORU01000001">
    <property type="protein sequence ID" value="GIO53841.1"/>
    <property type="molecule type" value="Genomic_DNA"/>
</dbReference>
<evidence type="ECO:0000313" key="1">
    <source>
        <dbReference type="EMBL" id="GIO53841.1"/>
    </source>
</evidence>
<evidence type="ECO:0000313" key="2">
    <source>
        <dbReference type="Proteomes" id="UP000676601"/>
    </source>
</evidence>
<comment type="caution">
    <text evidence="1">The sequence shown here is derived from an EMBL/GenBank/DDBJ whole genome shotgun (WGS) entry which is preliminary data.</text>
</comment>
<name>A0ABQ4LBQ9_9BACL</name>
<reference evidence="1 2" key="1">
    <citation type="submission" date="2021-03" db="EMBL/GenBank/DDBJ databases">
        <title>Antimicrobial resistance genes in bacteria isolated from Japanese honey, and their potential for conferring macrolide and lincosamide resistance in the American foulbrood pathogen Paenibacillus larvae.</title>
        <authorList>
            <person name="Okamoto M."/>
            <person name="Kumagai M."/>
            <person name="Kanamori H."/>
            <person name="Takamatsu D."/>
        </authorList>
    </citation>
    <scope>NUCLEOTIDE SEQUENCE [LARGE SCALE GENOMIC DNA]</scope>
    <source>
        <strain evidence="1 2">J21TS7</strain>
    </source>
</reference>
<protein>
    <submittedName>
        <fullName evidence="1">Uncharacterized protein</fullName>
    </submittedName>
</protein>
<proteinExistence type="predicted"/>
<dbReference type="Proteomes" id="UP000676601">
    <property type="component" value="Unassembled WGS sequence"/>
</dbReference>
<organism evidence="1 2">
    <name type="scientific">Paenibacillus cineris</name>
    <dbReference type="NCBI Taxonomy" id="237530"/>
    <lineage>
        <taxon>Bacteria</taxon>
        <taxon>Bacillati</taxon>
        <taxon>Bacillota</taxon>
        <taxon>Bacilli</taxon>
        <taxon>Bacillales</taxon>
        <taxon>Paenibacillaceae</taxon>
        <taxon>Paenibacillus</taxon>
    </lineage>
</organism>
<sequence length="69" mass="7766">MVCREWEDMPGLRQKAGELVLYHIPGMDDIQRKPSPYRVRLFILALFSSKNQFIDAAVCANNAASKAPS</sequence>
<gene>
    <name evidence="1" type="ORF">J21TS7_21590</name>
</gene>
<accession>A0ABQ4LBQ9</accession>